<dbReference type="Pfam" id="PF13378">
    <property type="entry name" value="MR_MLE_C"/>
    <property type="match status" value="1"/>
</dbReference>
<feature type="domain" description="Mandelate racemase/muconate lactonizing enzyme C-terminal" evidence="4">
    <location>
        <begin position="173"/>
        <end position="271"/>
    </location>
</feature>
<evidence type="ECO:0000256" key="2">
    <source>
        <dbReference type="ARBA" id="ARBA00022723"/>
    </source>
</evidence>
<dbReference type="Gene3D" id="3.30.390.10">
    <property type="entry name" value="Enolase-like, N-terminal domain"/>
    <property type="match status" value="1"/>
</dbReference>
<dbReference type="Gene3D" id="3.20.20.120">
    <property type="entry name" value="Enolase-like C-terminal domain"/>
    <property type="match status" value="1"/>
</dbReference>
<dbReference type="SFLD" id="SFLDS00001">
    <property type="entry name" value="Enolase"/>
    <property type="match status" value="1"/>
</dbReference>
<dbReference type="InterPro" id="IPR013341">
    <property type="entry name" value="Mandelate_racemase_N_dom"/>
</dbReference>
<dbReference type="SFLD" id="SFLDG00179">
    <property type="entry name" value="mandelate_racemase"/>
    <property type="match status" value="1"/>
</dbReference>
<dbReference type="AlphaFoldDB" id="B1G6J2"/>
<dbReference type="CDD" id="cd03316">
    <property type="entry name" value="MR_like"/>
    <property type="match status" value="1"/>
</dbReference>
<reference evidence="5 6" key="1">
    <citation type="submission" date="2008-03" db="EMBL/GenBank/DDBJ databases">
        <title>Sequencing of the draft genome and assembly of Burkholderia graminis C4D1M.</title>
        <authorList>
            <consortium name="US DOE Joint Genome Institute (JGI-PGF)"/>
            <person name="Copeland A."/>
            <person name="Lucas S."/>
            <person name="Lapidus A."/>
            <person name="Glavina del Rio T."/>
            <person name="Dalin E."/>
            <person name="Tice H."/>
            <person name="Bruce D."/>
            <person name="Goodwin L."/>
            <person name="Pitluck S."/>
            <person name="Larimer F."/>
            <person name="Land M.L."/>
            <person name="Hauser L."/>
            <person name="Tiedje J."/>
            <person name="Richardson P."/>
        </authorList>
    </citation>
    <scope>NUCLEOTIDE SEQUENCE [LARGE SCALE GENOMIC DNA]</scope>
    <source>
        <strain evidence="6">ATCC 700544 / DSM 17151 / LMG 18924 / NCIMB 13744 / C4D1M</strain>
    </source>
</reference>
<dbReference type="SUPFAM" id="SSF54826">
    <property type="entry name" value="Enolase N-terminal domain-like"/>
    <property type="match status" value="1"/>
</dbReference>
<keyword evidence="3" id="KW-0460">Magnesium</keyword>
<dbReference type="SMART" id="SM00922">
    <property type="entry name" value="MR_MLE"/>
    <property type="match status" value="1"/>
</dbReference>
<dbReference type="SUPFAM" id="SSF51604">
    <property type="entry name" value="Enolase C-terminal domain-like"/>
    <property type="match status" value="1"/>
</dbReference>
<gene>
    <name evidence="5" type="ORF">BgramDRAFT_4921</name>
</gene>
<proteinExistence type="predicted"/>
<dbReference type="InterPro" id="IPR046945">
    <property type="entry name" value="RHMD-like"/>
</dbReference>
<evidence type="ECO:0000313" key="6">
    <source>
        <dbReference type="Proteomes" id="UP000005045"/>
    </source>
</evidence>
<evidence type="ECO:0000256" key="1">
    <source>
        <dbReference type="ARBA" id="ARBA00001946"/>
    </source>
</evidence>
<dbReference type="Proteomes" id="UP000005045">
    <property type="component" value="Unassembled WGS sequence"/>
</dbReference>
<comment type="caution">
    <text evidence="5">The sequence shown here is derived from an EMBL/GenBank/DDBJ whole genome shotgun (WGS) entry which is preliminary data.</text>
</comment>
<dbReference type="InterPro" id="IPR029017">
    <property type="entry name" value="Enolase-like_N"/>
</dbReference>
<comment type="cofactor">
    <cofactor evidence="1">
        <name>Mg(2+)</name>
        <dbReference type="ChEBI" id="CHEBI:18420"/>
    </cofactor>
</comment>
<evidence type="ECO:0000256" key="3">
    <source>
        <dbReference type="ARBA" id="ARBA00022842"/>
    </source>
</evidence>
<dbReference type="InterPro" id="IPR036849">
    <property type="entry name" value="Enolase-like_C_sf"/>
</dbReference>
<dbReference type="GO" id="GO:0000287">
    <property type="term" value="F:magnesium ion binding"/>
    <property type="evidence" value="ECO:0007669"/>
    <property type="project" value="TreeGrafter"/>
</dbReference>
<dbReference type="Pfam" id="PF02746">
    <property type="entry name" value="MR_MLE_N"/>
    <property type="match status" value="1"/>
</dbReference>
<protein>
    <submittedName>
        <fullName evidence="5">Mandelate racemase/muconate lactonizing protein</fullName>
    </submittedName>
</protein>
<name>B1G6J2_PARG4</name>
<keyword evidence="2" id="KW-0479">Metal-binding</keyword>
<sequence length="397" mass="44129">MTLLFSYLIMNLASTEHLQTAYQSASRIVSVDARTIRVPLDRHTAFSNRVVAARDYTVVRVKTADGHEGIGFCYSGSRAGMLVTYAVRELFAPMLRDRSALEVEGLWREMYQESLLQGRAGCVMRALSIIDIALWDRNARAACLPLSRYLGAMSVDRVPAYASGGYYVDGKTPAHLGEEMASYVALGFRAVKMKVGRLDPRAEEARVKAARSAIGDDVLLMLDANNAWSDVPTALEHLRRYAAYEPYWIEEPFSPDDIESHAQLARRSTVTVATGEIEAGRWRHQELLDKRAAMILQSDAAVCGGISEWRRIAAAAAAAGVTMCPHWFHDLHVHLVASTANARYVEYFPDDQVLNFRRLVDTQLEFADGMLKVPTGAGLGFRFDDTALERYAIDAWG</sequence>
<evidence type="ECO:0000313" key="5">
    <source>
        <dbReference type="EMBL" id="EDT08239.1"/>
    </source>
</evidence>
<dbReference type="GO" id="GO:0016836">
    <property type="term" value="F:hydro-lyase activity"/>
    <property type="evidence" value="ECO:0007669"/>
    <property type="project" value="TreeGrafter"/>
</dbReference>
<dbReference type="GO" id="GO:0016052">
    <property type="term" value="P:carbohydrate catabolic process"/>
    <property type="evidence" value="ECO:0007669"/>
    <property type="project" value="TreeGrafter"/>
</dbReference>
<keyword evidence="6" id="KW-1185">Reference proteome</keyword>
<dbReference type="PANTHER" id="PTHR13794:SF58">
    <property type="entry name" value="MITOCHONDRIAL ENOLASE SUPERFAMILY MEMBER 1"/>
    <property type="match status" value="1"/>
</dbReference>
<dbReference type="InterPro" id="IPR013342">
    <property type="entry name" value="Mandelate_racemase_C"/>
</dbReference>
<accession>B1G6J2</accession>
<organism evidence="5 6">
    <name type="scientific">Paraburkholderia graminis (strain ATCC 700544 / DSM 17151 / LMG 18924 / NCIMB 13744 / C4D1M)</name>
    <dbReference type="NCBI Taxonomy" id="396598"/>
    <lineage>
        <taxon>Bacteria</taxon>
        <taxon>Pseudomonadati</taxon>
        <taxon>Pseudomonadota</taxon>
        <taxon>Betaproteobacteria</taxon>
        <taxon>Burkholderiales</taxon>
        <taxon>Burkholderiaceae</taxon>
        <taxon>Paraburkholderia</taxon>
    </lineage>
</organism>
<evidence type="ECO:0000259" key="4">
    <source>
        <dbReference type="SMART" id="SM00922"/>
    </source>
</evidence>
<dbReference type="InterPro" id="IPR029065">
    <property type="entry name" value="Enolase_C-like"/>
</dbReference>
<dbReference type="PANTHER" id="PTHR13794">
    <property type="entry name" value="ENOLASE SUPERFAMILY, MANDELATE RACEMASE"/>
    <property type="match status" value="1"/>
</dbReference>
<dbReference type="EMBL" id="ABLD01000019">
    <property type="protein sequence ID" value="EDT08239.1"/>
    <property type="molecule type" value="Genomic_DNA"/>
</dbReference>